<dbReference type="AlphaFoldDB" id="A0A9X7YN35"/>
<dbReference type="InterPro" id="IPR011990">
    <property type="entry name" value="TPR-like_helical_dom_sf"/>
</dbReference>
<protein>
    <recommendedName>
        <fullName evidence="8">Ancillary SecYEG translocon subunit</fullName>
    </recommendedName>
</protein>
<dbReference type="RefSeq" id="WP_228346170.1">
    <property type="nucleotide sequence ID" value="NZ_CP046056.1"/>
</dbReference>
<evidence type="ECO:0000256" key="8">
    <source>
        <dbReference type="ARBA" id="ARBA00024235"/>
    </source>
</evidence>
<dbReference type="GO" id="GO:0044877">
    <property type="term" value="F:protein-containing complex binding"/>
    <property type="evidence" value="ECO:0007669"/>
    <property type="project" value="InterPro"/>
</dbReference>
<dbReference type="Proteomes" id="UP000596074">
    <property type="component" value="Chromosome"/>
</dbReference>
<evidence type="ECO:0000256" key="2">
    <source>
        <dbReference type="ARBA" id="ARBA00022475"/>
    </source>
</evidence>
<evidence type="ECO:0000256" key="4">
    <source>
        <dbReference type="ARBA" id="ARBA00022989"/>
    </source>
</evidence>
<evidence type="ECO:0000256" key="5">
    <source>
        <dbReference type="ARBA" id="ARBA00023136"/>
    </source>
</evidence>
<evidence type="ECO:0000256" key="6">
    <source>
        <dbReference type="ARBA" id="ARBA00023186"/>
    </source>
</evidence>
<proteinExistence type="inferred from homology"/>
<dbReference type="InterPro" id="IPR026039">
    <property type="entry name" value="YfgM"/>
</dbReference>
<dbReference type="KEGG" id="vcw:GJQ55_03670"/>
<gene>
    <name evidence="10" type="ORF">GJQ55_03670</name>
</gene>
<accession>A0A9X7YN35</accession>
<dbReference type="GO" id="GO:0005886">
    <property type="term" value="C:plasma membrane"/>
    <property type="evidence" value="ECO:0007669"/>
    <property type="project" value="UniProtKB-SubCell"/>
</dbReference>
<dbReference type="Gene3D" id="1.25.40.10">
    <property type="entry name" value="Tetratricopeptide repeat domain"/>
    <property type="match status" value="1"/>
</dbReference>
<dbReference type="PIRSF" id="PIRSF006170">
    <property type="entry name" value="YfgM"/>
    <property type="match status" value="1"/>
</dbReference>
<comment type="similarity">
    <text evidence="7">Belongs to the YfgM family.</text>
</comment>
<name>A0A9X7YN35_9GAMM</name>
<evidence type="ECO:0000313" key="10">
    <source>
        <dbReference type="EMBL" id="QQD23638.1"/>
    </source>
</evidence>
<feature type="domain" description="Ancillary SecYEG translocon subunit/Cell division coordinator CpoB TPR" evidence="9">
    <location>
        <begin position="15"/>
        <end position="215"/>
    </location>
</feature>
<keyword evidence="4" id="KW-1133">Transmembrane helix</keyword>
<sequence length="221" mass="23830">MSDLRTDEEQVELIKSWWKENGKTLLLSVIVVLGGWFGWNSWQTSQQQKAEAASELYSQLVDAVAQPAAQQTEEQKASAAALATELKTTYAGTAYADFGALFLARFAADAGDFAAAAAELQAVVNTSKADAVKYTAQARLAQVLIQQEKFDEALALVNTVPDPAYTVQFEDAKGDALYRKGDNAEARNAWIRARDAAQTLGLNTQPLQRKIDALAAVAGDA</sequence>
<keyword evidence="3" id="KW-0812">Transmembrane</keyword>
<dbReference type="InterPro" id="IPR018704">
    <property type="entry name" value="SecYEG/CpoB_TPR"/>
</dbReference>
<evidence type="ECO:0000313" key="11">
    <source>
        <dbReference type="Proteomes" id="UP000596074"/>
    </source>
</evidence>
<keyword evidence="2" id="KW-1003">Cell membrane</keyword>
<evidence type="ECO:0000256" key="3">
    <source>
        <dbReference type="ARBA" id="ARBA00022692"/>
    </source>
</evidence>
<keyword evidence="11" id="KW-1185">Reference proteome</keyword>
<dbReference type="PANTHER" id="PTHR38035">
    <property type="entry name" value="UPF0070 PROTEIN YFGM"/>
    <property type="match status" value="1"/>
</dbReference>
<keyword evidence="5" id="KW-0472">Membrane</keyword>
<comment type="subcellular location">
    <subcellularLocation>
        <location evidence="1">Cell membrane</location>
        <topology evidence="1">Single-pass type II membrane protein</topology>
    </subcellularLocation>
</comment>
<dbReference type="Pfam" id="PF09976">
    <property type="entry name" value="TPR_21"/>
    <property type="match status" value="1"/>
</dbReference>
<evidence type="ECO:0000259" key="9">
    <source>
        <dbReference type="Pfam" id="PF09976"/>
    </source>
</evidence>
<dbReference type="PANTHER" id="PTHR38035:SF1">
    <property type="entry name" value="ANCILLARY SECYEG TRANSLOCON SUBUNIT"/>
    <property type="match status" value="1"/>
</dbReference>
<dbReference type="EMBL" id="CP046056">
    <property type="protein sequence ID" value="QQD23638.1"/>
    <property type="molecule type" value="Genomic_DNA"/>
</dbReference>
<keyword evidence="6" id="KW-0143">Chaperone</keyword>
<reference evidence="10 11" key="1">
    <citation type="submission" date="2019-11" db="EMBL/GenBank/DDBJ databases">
        <title>Venatorbacter sp. nov. a predator of Campylobacter and other Gram-negative bacteria.</title>
        <authorList>
            <person name="Saeedi A."/>
            <person name="Cummings N.J."/>
            <person name="Connerton I.F."/>
            <person name="Connerton P.L."/>
        </authorList>
    </citation>
    <scope>NUCLEOTIDE SEQUENCE [LARGE SCALE GENOMIC DNA]</scope>
    <source>
        <strain evidence="10">XL5</strain>
    </source>
</reference>
<organism evidence="10 11">
    <name type="scientific">Venatoribacter cucullus</name>
    <dbReference type="NCBI Taxonomy" id="2661630"/>
    <lineage>
        <taxon>Bacteria</taxon>
        <taxon>Pseudomonadati</taxon>
        <taxon>Pseudomonadota</taxon>
        <taxon>Gammaproteobacteria</taxon>
        <taxon>Oceanospirillales</taxon>
        <taxon>Oceanospirillaceae</taxon>
        <taxon>Venatoribacter</taxon>
    </lineage>
</organism>
<evidence type="ECO:0000256" key="1">
    <source>
        <dbReference type="ARBA" id="ARBA00004401"/>
    </source>
</evidence>
<evidence type="ECO:0000256" key="7">
    <source>
        <dbReference type="ARBA" id="ARBA00024197"/>
    </source>
</evidence>
<dbReference type="SUPFAM" id="SSF48452">
    <property type="entry name" value="TPR-like"/>
    <property type="match status" value="1"/>
</dbReference>